<dbReference type="Pfam" id="PF01757">
    <property type="entry name" value="Acyl_transf_3"/>
    <property type="match status" value="1"/>
</dbReference>
<feature type="transmembrane region" description="Helical" evidence="1">
    <location>
        <begin position="203"/>
        <end position="224"/>
    </location>
</feature>
<feature type="domain" description="Acyltransferase 3" evidence="2">
    <location>
        <begin position="10"/>
        <end position="310"/>
    </location>
</feature>
<evidence type="ECO:0000313" key="4">
    <source>
        <dbReference type="Proteomes" id="UP001519362"/>
    </source>
</evidence>
<dbReference type="PANTHER" id="PTHR37312">
    <property type="entry name" value="MEMBRANE-BOUND ACYLTRANSFERASE YKRP-RELATED"/>
    <property type="match status" value="1"/>
</dbReference>
<dbReference type="EMBL" id="JAGIOL010000001">
    <property type="protein sequence ID" value="MBP2437062.1"/>
    <property type="molecule type" value="Genomic_DNA"/>
</dbReference>
<name>A0ABS4ZIG3_9MICO</name>
<comment type="caution">
    <text evidence="3">The sequence shown here is derived from an EMBL/GenBank/DDBJ whole genome shotgun (WGS) entry which is preliminary data.</text>
</comment>
<protein>
    <submittedName>
        <fullName evidence="3">Membrane protein YcfT</fullName>
    </submittedName>
</protein>
<dbReference type="InterPro" id="IPR002656">
    <property type="entry name" value="Acyl_transf_3_dom"/>
</dbReference>
<reference evidence="3 4" key="1">
    <citation type="submission" date="2021-03" db="EMBL/GenBank/DDBJ databases">
        <title>Sequencing the genomes of 1000 actinobacteria strains.</title>
        <authorList>
            <person name="Klenk H.-P."/>
        </authorList>
    </citation>
    <scope>NUCLEOTIDE SEQUENCE [LARGE SCALE GENOMIC DNA]</scope>
    <source>
        <strain evidence="3 4">DSM 24221</strain>
    </source>
</reference>
<dbReference type="InterPro" id="IPR052734">
    <property type="entry name" value="Nod_factor_acetyltransferase"/>
</dbReference>
<evidence type="ECO:0000313" key="3">
    <source>
        <dbReference type="EMBL" id="MBP2437062.1"/>
    </source>
</evidence>
<dbReference type="PANTHER" id="PTHR37312:SF1">
    <property type="entry name" value="MEMBRANE-BOUND ACYLTRANSFERASE YKRP-RELATED"/>
    <property type="match status" value="1"/>
</dbReference>
<dbReference type="Proteomes" id="UP001519362">
    <property type="component" value="Unassembled WGS sequence"/>
</dbReference>
<evidence type="ECO:0000256" key="1">
    <source>
        <dbReference type="SAM" id="Phobius"/>
    </source>
</evidence>
<feature type="transmembrane region" description="Helical" evidence="1">
    <location>
        <begin position="230"/>
        <end position="250"/>
    </location>
</feature>
<keyword evidence="1" id="KW-1133">Transmembrane helix</keyword>
<keyword evidence="1" id="KW-0472">Membrane</keyword>
<feature type="transmembrane region" description="Helical" evidence="1">
    <location>
        <begin position="52"/>
        <end position="71"/>
    </location>
</feature>
<feature type="transmembrane region" description="Helical" evidence="1">
    <location>
        <begin position="293"/>
        <end position="310"/>
    </location>
</feature>
<organism evidence="3 4">
    <name type="scientific">Microbacterium amylolyticum</name>
    <dbReference type="NCBI Taxonomy" id="936337"/>
    <lineage>
        <taxon>Bacteria</taxon>
        <taxon>Bacillati</taxon>
        <taxon>Actinomycetota</taxon>
        <taxon>Actinomycetes</taxon>
        <taxon>Micrococcales</taxon>
        <taxon>Microbacteriaceae</taxon>
        <taxon>Microbacterium</taxon>
    </lineage>
</organism>
<accession>A0ABS4ZIG3</accession>
<keyword evidence="1" id="KW-0812">Transmembrane</keyword>
<proteinExistence type="predicted"/>
<keyword evidence="4" id="KW-1185">Reference proteome</keyword>
<dbReference type="RefSeq" id="WP_165134870.1">
    <property type="nucleotide sequence ID" value="NZ_CP049253.1"/>
</dbReference>
<feature type="transmembrane region" description="Helical" evidence="1">
    <location>
        <begin position="122"/>
        <end position="142"/>
    </location>
</feature>
<feature type="transmembrane region" description="Helical" evidence="1">
    <location>
        <begin position="149"/>
        <end position="168"/>
    </location>
</feature>
<gene>
    <name evidence="3" type="ORF">JOF34_001648</name>
</gene>
<feature type="transmembrane region" description="Helical" evidence="1">
    <location>
        <begin position="12"/>
        <end position="32"/>
    </location>
</feature>
<evidence type="ECO:0000259" key="2">
    <source>
        <dbReference type="Pfam" id="PF01757"/>
    </source>
</evidence>
<feature type="transmembrane region" description="Helical" evidence="1">
    <location>
        <begin position="83"/>
        <end position="102"/>
    </location>
</feature>
<feature type="transmembrane region" description="Helical" evidence="1">
    <location>
        <begin position="262"/>
        <end position="281"/>
    </location>
</feature>
<sequence length="340" mass="37815">MTRITTSRYAWVDAARAFAIVLVVLDHSLNWLTPVGLTAPWWHDMKHLFTSMRMPLLFTVSGIFAIKWVAAPWHSLLTKKVQFFIWIFLIWAAIGALVLPLGEAVQGNDRTLISRIGVFVLAPVRPTGELWFIWALVLYFIAVRLMCRVPIAVQLVLASVIGVVGWVLPVINVGWSGAPKYFFFFLVGIYLREKIFRLQGQLAGPWGAVAFGSWAVLAVVVWRVANNSPWVGLLSVLGVVAGIAIAGQLARVPMIHQVGQSTLPIYLAHTPIIILVVWALWKLNFEVIDWMPVIFPFGVAIIAIAGSLGLERVVRNSPFKYIFEMPPVLGRLPFGSIGRS</sequence>